<dbReference type="EMBL" id="UINC01028092">
    <property type="protein sequence ID" value="SVB08473.1"/>
    <property type="molecule type" value="Genomic_DNA"/>
</dbReference>
<reference evidence="1" key="1">
    <citation type="submission" date="2018-05" db="EMBL/GenBank/DDBJ databases">
        <authorList>
            <person name="Lanie J.A."/>
            <person name="Ng W.-L."/>
            <person name="Kazmierczak K.M."/>
            <person name="Andrzejewski T.M."/>
            <person name="Davidsen T.M."/>
            <person name="Wayne K.J."/>
            <person name="Tettelin H."/>
            <person name="Glass J.I."/>
            <person name="Rusch D."/>
            <person name="Podicherti R."/>
            <person name="Tsui H.-C.T."/>
            <person name="Winkler M.E."/>
        </authorList>
    </citation>
    <scope>NUCLEOTIDE SEQUENCE</scope>
</reference>
<sequence>MYYFEIGPVLFKPTMAKSQQFRNTKEMALSYFIGGEDSVCEEDEGFVKKVVWTDIKFENNNLILENIRAIAMGNYYFQDNNGNIIKVEYTFGYQLVNDKLKIDLHHSSLPYSSDS</sequence>
<proteinExistence type="predicted"/>
<gene>
    <name evidence="1" type="ORF">METZ01_LOCUS161327</name>
</gene>
<evidence type="ECO:0000313" key="1">
    <source>
        <dbReference type="EMBL" id="SVB08473.1"/>
    </source>
</evidence>
<protein>
    <recommendedName>
        <fullName evidence="2">Phosphoribosyl-AMP cyclohydrolase</fullName>
    </recommendedName>
</protein>
<organism evidence="1">
    <name type="scientific">marine metagenome</name>
    <dbReference type="NCBI Taxonomy" id="408172"/>
    <lineage>
        <taxon>unclassified sequences</taxon>
        <taxon>metagenomes</taxon>
        <taxon>ecological metagenomes</taxon>
    </lineage>
</organism>
<dbReference type="AlphaFoldDB" id="A0A382B5C7"/>
<accession>A0A382B5C7</accession>
<name>A0A382B5C7_9ZZZZ</name>
<dbReference type="Gene3D" id="3.10.450.50">
    <property type="match status" value="1"/>
</dbReference>
<evidence type="ECO:0008006" key="2">
    <source>
        <dbReference type="Google" id="ProtNLM"/>
    </source>
</evidence>